<reference evidence="1" key="1">
    <citation type="journal article" date="2019" name="bioRxiv">
        <title>The Genome of the Zebra Mussel, Dreissena polymorpha: A Resource for Invasive Species Research.</title>
        <authorList>
            <person name="McCartney M.A."/>
            <person name="Auch B."/>
            <person name="Kono T."/>
            <person name="Mallez S."/>
            <person name="Zhang Y."/>
            <person name="Obille A."/>
            <person name="Becker A."/>
            <person name="Abrahante J.E."/>
            <person name="Garbe J."/>
            <person name="Badalamenti J.P."/>
            <person name="Herman A."/>
            <person name="Mangelson H."/>
            <person name="Liachko I."/>
            <person name="Sullivan S."/>
            <person name="Sone E.D."/>
            <person name="Koren S."/>
            <person name="Silverstein K.A.T."/>
            <person name="Beckman K.B."/>
            <person name="Gohl D.M."/>
        </authorList>
    </citation>
    <scope>NUCLEOTIDE SEQUENCE</scope>
    <source>
        <strain evidence="1">Duluth1</strain>
        <tissue evidence="1">Whole animal</tissue>
    </source>
</reference>
<organism evidence="1 2">
    <name type="scientific">Dreissena polymorpha</name>
    <name type="common">Zebra mussel</name>
    <name type="synonym">Mytilus polymorpha</name>
    <dbReference type="NCBI Taxonomy" id="45954"/>
    <lineage>
        <taxon>Eukaryota</taxon>
        <taxon>Metazoa</taxon>
        <taxon>Spiralia</taxon>
        <taxon>Lophotrochozoa</taxon>
        <taxon>Mollusca</taxon>
        <taxon>Bivalvia</taxon>
        <taxon>Autobranchia</taxon>
        <taxon>Heteroconchia</taxon>
        <taxon>Euheterodonta</taxon>
        <taxon>Imparidentia</taxon>
        <taxon>Neoheterodontei</taxon>
        <taxon>Myida</taxon>
        <taxon>Dreissenoidea</taxon>
        <taxon>Dreissenidae</taxon>
        <taxon>Dreissena</taxon>
    </lineage>
</organism>
<name>A0A9D4BIT2_DREPO</name>
<gene>
    <name evidence="1" type="ORF">DPMN_083952</name>
</gene>
<keyword evidence="2" id="KW-1185">Reference proteome</keyword>
<proteinExistence type="predicted"/>
<dbReference type="Proteomes" id="UP000828390">
    <property type="component" value="Unassembled WGS sequence"/>
</dbReference>
<reference evidence="1" key="2">
    <citation type="submission" date="2020-11" db="EMBL/GenBank/DDBJ databases">
        <authorList>
            <person name="McCartney M.A."/>
            <person name="Auch B."/>
            <person name="Kono T."/>
            <person name="Mallez S."/>
            <person name="Becker A."/>
            <person name="Gohl D.M."/>
            <person name="Silverstein K.A.T."/>
            <person name="Koren S."/>
            <person name="Bechman K.B."/>
            <person name="Herman A."/>
            <person name="Abrahante J.E."/>
            <person name="Garbe J."/>
        </authorList>
    </citation>
    <scope>NUCLEOTIDE SEQUENCE</scope>
    <source>
        <strain evidence="1">Duluth1</strain>
        <tissue evidence="1">Whole animal</tissue>
    </source>
</reference>
<evidence type="ECO:0000313" key="2">
    <source>
        <dbReference type="Proteomes" id="UP000828390"/>
    </source>
</evidence>
<dbReference type="AlphaFoldDB" id="A0A9D4BIT2"/>
<evidence type="ECO:0000313" key="1">
    <source>
        <dbReference type="EMBL" id="KAH3696487.1"/>
    </source>
</evidence>
<comment type="caution">
    <text evidence="1">The sequence shown here is derived from an EMBL/GenBank/DDBJ whole genome shotgun (WGS) entry which is preliminary data.</text>
</comment>
<accession>A0A9D4BIT2</accession>
<dbReference type="EMBL" id="JAIWYP010000016">
    <property type="protein sequence ID" value="KAH3696487.1"/>
    <property type="molecule type" value="Genomic_DNA"/>
</dbReference>
<protein>
    <submittedName>
        <fullName evidence="1">Uncharacterized protein</fullName>
    </submittedName>
</protein>
<sequence>MTLAPSLPKDHSFCMSNPLSSMNEISVLKIVSALPSFRGRTDRKTVLLIPSSRNRMYTIISDTVAMSVVPSTRIVKYGEAFSFSRWSLRT</sequence>